<dbReference type="InterPro" id="IPR012296">
    <property type="entry name" value="Nuclease_put_TT1808"/>
</dbReference>
<keyword evidence="2" id="KW-0378">Hydrolase</keyword>
<dbReference type="Pfam" id="PF05685">
    <property type="entry name" value="Uma2"/>
    <property type="match status" value="1"/>
</dbReference>
<comment type="caution">
    <text evidence="2">The sequence shown here is derived from an EMBL/GenBank/DDBJ whole genome shotgun (WGS) entry which is preliminary data.</text>
</comment>
<dbReference type="CDD" id="cd06260">
    <property type="entry name" value="DUF820-like"/>
    <property type="match status" value="1"/>
</dbReference>
<evidence type="ECO:0000313" key="2">
    <source>
        <dbReference type="EMBL" id="MDS3861009.1"/>
    </source>
</evidence>
<keyword evidence="2" id="KW-0540">Nuclease</keyword>
<dbReference type="SUPFAM" id="SSF52980">
    <property type="entry name" value="Restriction endonuclease-like"/>
    <property type="match status" value="1"/>
</dbReference>
<dbReference type="EMBL" id="JAVMIP010000008">
    <property type="protein sequence ID" value="MDS3861009.1"/>
    <property type="molecule type" value="Genomic_DNA"/>
</dbReference>
<dbReference type="InterPro" id="IPR011335">
    <property type="entry name" value="Restrct_endonuc-II-like"/>
</dbReference>
<dbReference type="Proteomes" id="UP001268256">
    <property type="component" value="Unassembled WGS sequence"/>
</dbReference>
<gene>
    <name evidence="2" type="ORF">RIF25_09330</name>
</gene>
<feature type="domain" description="Putative restriction endonuclease" evidence="1">
    <location>
        <begin position="15"/>
        <end position="169"/>
    </location>
</feature>
<evidence type="ECO:0000313" key="3">
    <source>
        <dbReference type="Proteomes" id="UP001268256"/>
    </source>
</evidence>
<dbReference type="AlphaFoldDB" id="A0AAE4FTF0"/>
<reference evidence="3" key="1">
    <citation type="submission" date="2023-07" db="EMBL/GenBank/DDBJ databases">
        <authorList>
            <person name="Luz R."/>
            <person name="Cordeiro R."/>
            <person name="Fonseca A."/>
            <person name="Goncalves V."/>
        </authorList>
    </citation>
    <scope>NUCLEOTIDE SEQUENCE [LARGE SCALE GENOMIC DNA]</scope>
    <source>
        <strain evidence="3">BACA0444</strain>
    </source>
</reference>
<keyword evidence="3" id="KW-1185">Reference proteome</keyword>
<dbReference type="Gene3D" id="3.90.1570.10">
    <property type="entry name" value="tt1808, chain A"/>
    <property type="match status" value="1"/>
</dbReference>
<dbReference type="PANTHER" id="PTHR36558:SF1">
    <property type="entry name" value="RESTRICTION ENDONUCLEASE DOMAIN-CONTAINING PROTEIN-RELATED"/>
    <property type="match status" value="1"/>
</dbReference>
<protein>
    <submittedName>
        <fullName evidence="2">Uma2 family endonuclease</fullName>
    </submittedName>
</protein>
<organism evidence="2 3">
    <name type="scientific">Pseudocalidococcus azoricus BACA0444</name>
    <dbReference type="NCBI Taxonomy" id="2918990"/>
    <lineage>
        <taxon>Bacteria</taxon>
        <taxon>Bacillati</taxon>
        <taxon>Cyanobacteriota</taxon>
        <taxon>Cyanophyceae</taxon>
        <taxon>Acaryochloridales</taxon>
        <taxon>Thermosynechococcaceae</taxon>
        <taxon>Pseudocalidococcus</taxon>
        <taxon>Pseudocalidococcus azoricus</taxon>
    </lineage>
</organism>
<dbReference type="PANTHER" id="PTHR36558">
    <property type="entry name" value="GLR1098 PROTEIN"/>
    <property type="match status" value="1"/>
</dbReference>
<evidence type="ECO:0000259" key="1">
    <source>
        <dbReference type="Pfam" id="PF05685"/>
    </source>
</evidence>
<dbReference type="InterPro" id="IPR008538">
    <property type="entry name" value="Uma2"/>
</dbReference>
<name>A0AAE4FTF0_9CYAN</name>
<sequence length="187" mass="21891">MMMSATTLNQSYRSQEYLAFAETARERYEYSDREIRLMPSGTPNHKSISGNFLFLLKLALRSQPYKIFPVNQRLWISAKNIYTYPDLIVTHQPIKLKSDRIDTVINPWLIAEVRSKSTRNYDYGEKFPAYGTMGRLQDYLLMDKYQIQIDHCTKPSQSQWLLTVYNASDLNSISRCVGYSDQNRGYL</sequence>
<dbReference type="GO" id="GO:0004519">
    <property type="term" value="F:endonuclease activity"/>
    <property type="evidence" value="ECO:0007669"/>
    <property type="project" value="UniProtKB-KW"/>
</dbReference>
<proteinExistence type="predicted"/>
<keyword evidence="2" id="KW-0255">Endonuclease</keyword>
<accession>A0AAE4FTF0</accession>